<dbReference type="Pfam" id="PF03575">
    <property type="entry name" value="Peptidase_S51"/>
    <property type="match status" value="1"/>
</dbReference>
<evidence type="ECO:0000259" key="5">
    <source>
        <dbReference type="Pfam" id="PF18962"/>
    </source>
</evidence>
<dbReference type="InterPro" id="IPR005320">
    <property type="entry name" value="Peptidase_S51"/>
</dbReference>
<gene>
    <name evidence="6" type="ORF">CYPRO_0608</name>
</gene>
<dbReference type="Pfam" id="PF18962">
    <property type="entry name" value="Por_Secre_tail"/>
    <property type="match status" value="1"/>
</dbReference>
<dbReference type="EMBL" id="CP027806">
    <property type="protein sequence ID" value="AXI99892.1"/>
    <property type="molecule type" value="Genomic_DNA"/>
</dbReference>
<keyword evidence="7" id="KW-1185">Reference proteome</keyword>
<dbReference type="SUPFAM" id="SSF52317">
    <property type="entry name" value="Class I glutamine amidotransferase-like"/>
    <property type="match status" value="1"/>
</dbReference>
<dbReference type="AlphaFoldDB" id="A0A345UHE1"/>
<dbReference type="GO" id="GO:0008236">
    <property type="term" value="F:serine-type peptidase activity"/>
    <property type="evidence" value="ECO:0007669"/>
    <property type="project" value="UniProtKB-KW"/>
</dbReference>
<dbReference type="InterPro" id="IPR029062">
    <property type="entry name" value="Class_I_gatase-like"/>
</dbReference>
<dbReference type="Gene3D" id="3.40.50.880">
    <property type="match status" value="1"/>
</dbReference>
<accession>A0A345UHE1</accession>
<keyword evidence="4" id="KW-0720">Serine protease</keyword>
<feature type="domain" description="Secretion system C-terminal sorting" evidence="5">
    <location>
        <begin position="592"/>
        <end position="664"/>
    </location>
</feature>
<dbReference type="CDD" id="cd03145">
    <property type="entry name" value="GAT1_cyanophycinase"/>
    <property type="match status" value="1"/>
</dbReference>
<reference evidence="6 7" key="1">
    <citation type="submission" date="2018-03" db="EMBL/GenBank/DDBJ databases">
        <title>Phenotypic and genomic properties of Cyclonatronum proteinivorum gen. nov., sp. nov., a haloalkaliphilic bacteroidete from soda lakes possessing Na+-translocating rhodopsin.</title>
        <authorList>
            <person name="Toshchakov S.V."/>
            <person name="Korzhenkov A."/>
            <person name="Samarov N.I."/>
            <person name="Kublanov I.V."/>
            <person name="Muntyan M.S."/>
            <person name="Sorokin D.Y."/>
        </authorList>
    </citation>
    <scope>NUCLEOTIDE SEQUENCE [LARGE SCALE GENOMIC DNA]</scope>
    <source>
        <strain evidence="6 7">Omega</strain>
    </source>
</reference>
<dbReference type="KEGG" id="cprv:CYPRO_0608"/>
<dbReference type="NCBIfam" id="TIGR04183">
    <property type="entry name" value="Por_Secre_tail"/>
    <property type="match status" value="1"/>
</dbReference>
<evidence type="ECO:0000313" key="6">
    <source>
        <dbReference type="EMBL" id="AXI99892.1"/>
    </source>
</evidence>
<dbReference type="PANTHER" id="PTHR36175">
    <property type="entry name" value="CYANOPHYCINASE"/>
    <property type="match status" value="1"/>
</dbReference>
<evidence type="ECO:0000256" key="3">
    <source>
        <dbReference type="ARBA" id="ARBA00022801"/>
    </source>
</evidence>
<dbReference type="InterPro" id="IPR026444">
    <property type="entry name" value="Secre_tail"/>
</dbReference>
<evidence type="ECO:0000256" key="2">
    <source>
        <dbReference type="ARBA" id="ARBA00022670"/>
    </source>
</evidence>
<dbReference type="GO" id="GO:0006508">
    <property type="term" value="P:proteolysis"/>
    <property type="evidence" value="ECO:0007669"/>
    <property type="project" value="UniProtKB-KW"/>
</dbReference>
<comment type="similarity">
    <text evidence="1">Belongs to the peptidase S51 family.</text>
</comment>
<keyword evidence="3" id="KW-0378">Hydrolase</keyword>
<sequence length="670" mass="71838">MTIGLHPASRHQPASVRTSLFLFFLGMMVTLLVPAQEAEGQGYVMLAGGGAESAASGSWSNEPYGWFAQRATAVGEGRIVVLSNSDTSVWLPNYFTNLGATEVVNLTITGNTEAQILAALNGAGGVFLKGGDQRHYIDAWRGGAVEAAIRAVFDSGGVIGGTSAGAMVAGAYFTRGGTTSSQLLRNPWAGQDTMQENFLDLLPNTIIDTHYFERGRPGRLLSKMAFIVTEMGASGITGVGIDDKTAVMIFPDGRLRVSGTGGVHVLRSTPQTVFDAQPNQDLGLTGLAAHQLTHGFEIGLETGELLAQPDDAQTVEAFTGTGPDLTMHFRRTAWNSTYLNARADDSLRILLDSGEVSTNALLSHSVPVEVVPFDETLTEDPAWLESLFAGDRLFLNISPEEWLQLSSSEPFRMLTDGASTELELLTRHLPVMGEGYATNLTANGFIAYDGRMTVRPGSGFLPGTISVDSTYANQTFAENFASAPGWLMHSYQAHVALSGTRFTQLSYERGELRFDNTQVSTIIMDAREGYLTSASPFVASNASNRTRNSAAVSHGLMHVIPAGGSWQLYETEPVSIPAPAPELPAGFAIERVYPNPFNPATTILIRAESAADGFIEVFNVAGQRVYSRNLLLQQGMTPHSLNLSHQSSGVYLVRVTASGTTQQARITLVR</sequence>
<name>A0A345UHE1_9BACT</name>
<protein>
    <submittedName>
        <fullName evidence="6">Cyanophycinase</fullName>
    </submittedName>
</protein>
<organism evidence="6 7">
    <name type="scientific">Cyclonatronum proteinivorum</name>
    <dbReference type="NCBI Taxonomy" id="1457365"/>
    <lineage>
        <taxon>Bacteria</taxon>
        <taxon>Pseudomonadati</taxon>
        <taxon>Balneolota</taxon>
        <taxon>Balneolia</taxon>
        <taxon>Balneolales</taxon>
        <taxon>Cyclonatronaceae</taxon>
        <taxon>Cyclonatronum</taxon>
    </lineage>
</organism>
<evidence type="ECO:0000256" key="4">
    <source>
        <dbReference type="ARBA" id="ARBA00022825"/>
    </source>
</evidence>
<dbReference type="PANTHER" id="PTHR36175:SF1">
    <property type="entry name" value="CYANOPHYCINASE"/>
    <property type="match status" value="1"/>
</dbReference>
<keyword evidence="2" id="KW-0645">Protease</keyword>
<dbReference type="Proteomes" id="UP000254808">
    <property type="component" value="Chromosome"/>
</dbReference>
<evidence type="ECO:0000256" key="1">
    <source>
        <dbReference type="ARBA" id="ARBA00006534"/>
    </source>
</evidence>
<proteinExistence type="inferred from homology"/>
<evidence type="ECO:0000313" key="7">
    <source>
        <dbReference type="Proteomes" id="UP000254808"/>
    </source>
</evidence>